<evidence type="ECO:0000256" key="1">
    <source>
        <dbReference type="SAM" id="SignalP"/>
    </source>
</evidence>
<dbReference type="GeneID" id="121117827"/>
<keyword evidence="1" id="KW-0732">Signal</keyword>
<feature type="signal peptide" evidence="1">
    <location>
        <begin position="1"/>
        <end position="23"/>
    </location>
</feature>
<dbReference type="RefSeq" id="XP_040568268.1">
    <property type="nucleotide sequence ID" value="XM_040712334.2"/>
</dbReference>
<protein>
    <submittedName>
        <fullName evidence="2">Uncharacterized protein</fullName>
    </submittedName>
</protein>
<organism evidence="2">
    <name type="scientific">Lepeophtheirus salmonis</name>
    <name type="common">Salmon louse</name>
    <name type="synonym">Caligus salmonis</name>
    <dbReference type="NCBI Taxonomy" id="72036"/>
    <lineage>
        <taxon>Eukaryota</taxon>
        <taxon>Metazoa</taxon>
        <taxon>Ecdysozoa</taxon>
        <taxon>Arthropoda</taxon>
        <taxon>Crustacea</taxon>
        <taxon>Multicrustacea</taxon>
        <taxon>Hexanauplia</taxon>
        <taxon>Copepoda</taxon>
        <taxon>Siphonostomatoida</taxon>
        <taxon>Caligidae</taxon>
        <taxon>Lepeophtheirus</taxon>
    </lineage>
</organism>
<reference evidence="2" key="1">
    <citation type="submission" date="2014-05" db="EMBL/GenBank/DDBJ databases">
        <authorList>
            <person name="Chronopoulou M."/>
        </authorList>
    </citation>
    <scope>NUCLEOTIDE SEQUENCE</scope>
    <source>
        <tissue evidence="2">Whole organism</tissue>
    </source>
</reference>
<accession>A0A0K2T6G4</accession>
<evidence type="ECO:0000313" key="2">
    <source>
        <dbReference type="EMBL" id="CDW21370.1"/>
    </source>
</evidence>
<dbReference type="AlphaFoldDB" id="A0A0K2T6G4"/>
<sequence length="325" mass="38314">MTVSLNKLCFLAFNLMCLHYGYANEVFRDCTRHLYDRVVRFEYLYYEGYWMYPYNKLRNHGPSYMYNEKEFYNANDMNTNAYRAAIHKVHERTIYESSNALPFYIKECGGGWACLESRHKDWRFYYLAITTRSTEPEVEMQWSLNPQVSGTHMHKIKCTDCNNLMKCQLIHQTGLKKYYSTRQGYIKACASCGEESWFYWRLVAPIPSDQYRISAVSDCKRNASFAVTMYKGSSVQNTFKPYYSSVEDMAFEFKKAFEKAAELRSLTFSQQWTMSDDSIYNKETSVQMGLFNVPPAKKFSIRQLHGTYGPFLIKTAHYDIYQESC</sequence>
<proteinExistence type="predicted"/>
<dbReference type="EMBL" id="HACA01004009">
    <property type="protein sequence ID" value="CDW21370.1"/>
    <property type="molecule type" value="Transcribed_RNA"/>
</dbReference>
<name>A0A0K2T6G4_LEPSM</name>
<dbReference type="OrthoDB" id="10300013at2759"/>
<feature type="chain" id="PRO_5005487500" evidence="1">
    <location>
        <begin position="24"/>
        <end position="325"/>
    </location>
</feature>